<protein>
    <submittedName>
        <fullName evidence="2">Uncharacterized protein</fullName>
    </submittedName>
</protein>
<feature type="region of interest" description="Disordered" evidence="1">
    <location>
        <begin position="1"/>
        <end position="21"/>
    </location>
</feature>
<proteinExistence type="predicted"/>
<feature type="region of interest" description="Disordered" evidence="1">
    <location>
        <begin position="122"/>
        <end position="213"/>
    </location>
</feature>
<organism evidence="2 3">
    <name type="scientific">Colletotrichum siamense</name>
    <name type="common">Anthracnose fungus</name>
    <dbReference type="NCBI Taxonomy" id="690259"/>
    <lineage>
        <taxon>Eukaryota</taxon>
        <taxon>Fungi</taxon>
        <taxon>Dikarya</taxon>
        <taxon>Ascomycota</taxon>
        <taxon>Pezizomycotina</taxon>
        <taxon>Sordariomycetes</taxon>
        <taxon>Hypocreomycetidae</taxon>
        <taxon>Glomerellales</taxon>
        <taxon>Glomerellaceae</taxon>
        <taxon>Colletotrichum</taxon>
        <taxon>Colletotrichum gloeosporioides species complex</taxon>
    </lineage>
</organism>
<feature type="compositionally biased region" description="Acidic residues" evidence="1">
    <location>
        <begin position="157"/>
        <end position="177"/>
    </location>
</feature>
<name>A0A9P5K8Y4_COLSI</name>
<accession>A0A9P5K8Y4</accession>
<dbReference type="EMBL" id="QPMT01000005">
    <property type="protein sequence ID" value="KAF4864012.1"/>
    <property type="molecule type" value="Genomic_DNA"/>
</dbReference>
<dbReference type="OrthoDB" id="4833490at2759"/>
<dbReference type="AlphaFoldDB" id="A0A9P5K8Y4"/>
<evidence type="ECO:0000313" key="3">
    <source>
        <dbReference type="Proteomes" id="UP000711996"/>
    </source>
</evidence>
<evidence type="ECO:0000313" key="2">
    <source>
        <dbReference type="EMBL" id="KAF4864012.1"/>
    </source>
</evidence>
<feature type="compositionally biased region" description="Basic and acidic residues" evidence="1">
    <location>
        <begin position="122"/>
        <end position="137"/>
    </location>
</feature>
<gene>
    <name evidence="2" type="ORF">CGCSCA2_v002396</name>
</gene>
<sequence length="213" mass="22798">MSPSVTTGHPHVQRSSASLPSAQAHNALPHRYAPAPGGMPTVNHNPYQARAATNTSPNEINYGYTVSDEDWNDIMEMEPPHGEGVLLSPEVPRAWTGEPMYQDTNGPQLMILDNVVYHIDHNLPRNEPSQADRDGRPRSPNATQPAQFTMPGVPHEVDEDADADAETDADAVADADADAVAGADADDLQAEQGLPSPIAPTTLSEVGSDYFDV</sequence>
<dbReference type="Proteomes" id="UP000711996">
    <property type="component" value="Unassembled WGS sequence"/>
</dbReference>
<keyword evidence="3" id="KW-1185">Reference proteome</keyword>
<reference evidence="2" key="1">
    <citation type="submission" date="2019-06" db="EMBL/GenBank/DDBJ databases">
        <authorList>
            <person name="Gan P."/>
            <person name="Shirasu K."/>
        </authorList>
    </citation>
    <scope>NUCLEOTIDE SEQUENCE [LARGE SCALE GENOMIC DNA]</scope>
    <source>
        <strain evidence="2">CAD2</strain>
    </source>
</reference>
<comment type="caution">
    <text evidence="2">The sequence shown here is derived from an EMBL/GenBank/DDBJ whole genome shotgun (WGS) entry which is preliminary data.</text>
</comment>
<evidence type="ECO:0000256" key="1">
    <source>
        <dbReference type="SAM" id="MobiDB-lite"/>
    </source>
</evidence>